<accession>A0A0S2CG83</accession>
<evidence type="ECO:0000313" key="1">
    <source>
        <dbReference type="EMBL" id="ALN44119.1"/>
    </source>
</evidence>
<organism evidence="1">
    <name type="scientific">Campylobacter jejuni subsp. jejuni</name>
    <dbReference type="NCBI Taxonomy" id="32022"/>
    <lineage>
        <taxon>Bacteria</taxon>
        <taxon>Pseudomonadati</taxon>
        <taxon>Campylobacterota</taxon>
        <taxon>Epsilonproteobacteria</taxon>
        <taxon>Campylobacterales</taxon>
        <taxon>Campylobacteraceae</taxon>
        <taxon>Campylobacter</taxon>
    </lineage>
</organism>
<dbReference type="AlphaFoldDB" id="A0A0S2CG83"/>
<name>A0A0S2CG83_CAMJU</name>
<sequence length="357" mass="41899">MKKKLAIQLFGLVRTYTDTFDTFFSNVIIPNSTNYDIDIFIHTWDIFSAVGAANGLKNSRHYFYPTMTNKKLCDYDINDIKNKYKPKKIKIESLKELEWGIYRSLSGVNKLREEYEKEHNIDYDCILCTRMDLFFFSELKLDNYIINAYKHPELRNLGLPSEYIFTVCNEFGSFDVRDPRYPAGSDLLWFGNVALKNPPFCIYNENPNIVPILIKYGLNSDFIIFREKKEFNTAIRSQHGTAKARIQNYLSYKLGQALIINSKSVLGYLSLPFIILSIVISHKQEQKAYKFKVNKNPNLALPPLETYPDYNEALQYKNHLSYKLGKILIKAFKTWYKGGLFKLWFEIRKLKNKSKIY</sequence>
<proteinExistence type="predicted"/>
<dbReference type="EMBL" id="KT893436">
    <property type="protein sequence ID" value="ALN44119.1"/>
    <property type="molecule type" value="Genomic_DNA"/>
</dbReference>
<evidence type="ECO:0008006" key="2">
    <source>
        <dbReference type="Google" id="ProtNLM"/>
    </source>
</evidence>
<reference evidence="1" key="1">
    <citation type="journal article" date="2015" name="PLoS ONE">
        <title>Updated Campylobacter jejuni Capsule PCR Multiplex Typing System and Its Application to Clinical Isolates from South and Southeast Asia.</title>
        <authorList>
            <person name="Poly F."/>
            <person name="Serichantalergs O."/>
            <person name="Kuroiwa J."/>
            <person name="Pootong P."/>
            <person name="Mason C."/>
            <person name="Guerry P."/>
            <person name="Parker C.T."/>
        </authorList>
    </citation>
    <scope>NUCLEOTIDE SEQUENCE</scope>
    <source>
        <strain evidence="1">RM4271</strain>
    </source>
</reference>
<gene>
    <name evidence="1" type="ORF">HS33.08</name>
</gene>
<protein>
    <recommendedName>
        <fullName evidence="2">Alpha-2,3-sialyltransferase</fullName>
    </recommendedName>
</protein>